<dbReference type="GeneID" id="115875348"/>
<feature type="region of interest" description="Disordered" evidence="1">
    <location>
        <begin position="101"/>
        <end position="121"/>
    </location>
</feature>
<evidence type="ECO:0000256" key="1">
    <source>
        <dbReference type="SAM" id="MobiDB-lite"/>
    </source>
</evidence>
<evidence type="ECO:0000313" key="3">
    <source>
        <dbReference type="RefSeq" id="XP_030746630.1"/>
    </source>
</evidence>
<dbReference type="OrthoDB" id="6765698at2759"/>
<reference evidence="3" key="1">
    <citation type="submission" date="2025-08" db="UniProtKB">
        <authorList>
            <consortium name="RefSeq"/>
        </authorList>
    </citation>
    <scope>IDENTIFICATION</scope>
    <source>
        <tissue evidence="3">Gonads</tissue>
    </source>
</reference>
<gene>
    <name evidence="3" type="primary">LOC115875348</name>
</gene>
<dbReference type="Proteomes" id="UP000504635">
    <property type="component" value="Unplaced"/>
</dbReference>
<keyword evidence="2" id="KW-1185">Reference proteome</keyword>
<protein>
    <submittedName>
        <fullName evidence="3">Uncharacterized protein LOC115875348</fullName>
    </submittedName>
</protein>
<name>A0A6J2X6J1_SITOR</name>
<dbReference type="RefSeq" id="XP_030746630.1">
    <property type="nucleotide sequence ID" value="XM_030890770.1"/>
</dbReference>
<dbReference type="InParanoid" id="A0A6J2X6J1"/>
<organism evidence="2 3">
    <name type="scientific">Sitophilus oryzae</name>
    <name type="common">Rice weevil</name>
    <name type="synonym">Curculio oryzae</name>
    <dbReference type="NCBI Taxonomy" id="7048"/>
    <lineage>
        <taxon>Eukaryota</taxon>
        <taxon>Metazoa</taxon>
        <taxon>Ecdysozoa</taxon>
        <taxon>Arthropoda</taxon>
        <taxon>Hexapoda</taxon>
        <taxon>Insecta</taxon>
        <taxon>Pterygota</taxon>
        <taxon>Neoptera</taxon>
        <taxon>Endopterygota</taxon>
        <taxon>Coleoptera</taxon>
        <taxon>Polyphaga</taxon>
        <taxon>Cucujiformia</taxon>
        <taxon>Curculionidae</taxon>
        <taxon>Dryophthorinae</taxon>
        <taxon>Sitophilus</taxon>
    </lineage>
</organism>
<dbReference type="KEGG" id="soy:115875348"/>
<proteinExistence type="predicted"/>
<evidence type="ECO:0000313" key="2">
    <source>
        <dbReference type="Proteomes" id="UP000504635"/>
    </source>
</evidence>
<dbReference type="AlphaFoldDB" id="A0A6J2X6J1"/>
<accession>A0A6J2X6J1</accession>
<sequence length="209" mass="23662">MADAPIPIHNWGKSPSPSCECGKNQTIKHIVEECSETTYNGRREDFLLARKLKGAKDPPRVLKPEDLNPQANRDWRSQIGMAPATQSAYLNPVGHRMLSHYAPSENKEQYANKPSNLDNRNRNYRGDLEVWISQCNGDVDYYVTQALSGHGCFNKYLHKYPRSETAVCLYCSEEDDAKHTLLHFLSVADGKSKGGYFSGKVEKILMLRI</sequence>